<gene>
    <name evidence="1" type="ORF">GCM10011309_22140</name>
</gene>
<organism evidence="1 2">
    <name type="scientific">Litorimonas cladophorae</name>
    <dbReference type="NCBI Taxonomy" id="1220491"/>
    <lineage>
        <taxon>Bacteria</taxon>
        <taxon>Pseudomonadati</taxon>
        <taxon>Pseudomonadota</taxon>
        <taxon>Alphaproteobacteria</taxon>
        <taxon>Maricaulales</taxon>
        <taxon>Robiginitomaculaceae</taxon>
    </lineage>
</organism>
<reference evidence="1 2" key="1">
    <citation type="journal article" date="2014" name="Int. J. Syst. Evol. Microbiol.">
        <title>Complete genome sequence of Corynebacterium casei LMG S-19264T (=DSM 44701T), isolated from a smear-ripened cheese.</title>
        <authorList>
            <consortium name="US DOE Joint Genome Institute (JGI-PGF)"/>
            <person name="Walter F."/>
            <person name="Albersmeier A."/>
            <person name="Kalinowski J."/>
            <person name="Ruckert C."/>
        </authorList>
    </citation>
    <scope>NUCLEOTIDE SEQUENCE [LARGE SCALE GENOMIC DNA]</scope>
    <source>
        <strain evidence="1 2">KCTC 23968</strain>
    </source>
</reference>
<evidence type="ECO:0000313" key="1">
    <source>
        <dbReference type="EMBL" id="GGX71506.1"/>
    </source>
</evidence>
<protein>
    <submittedName>
        <fullName evidence="1">Uncharacterized protein</fullName>
    </submittedName>
</protein>
<dbReference type="AlphaFoldDB" id="A0A918KPH5"/>
<dbReference type="RefSeq" id="WP_189585737.1">
    <property type="nucleotide sequence ID" value="NZ_BMYV01000002.1"/>
</dbReference>
<name>A0A918KPH5_9PROT</name>
<sequence>MFFKNLVAPNSIATDRQSHIDLTDPNQGYDFGMALEDAEAAFAPFRDSPKKHDLIRRPIWLDKDDPLSDLLNRQRNLLQTGKIIYAGLTIANTLLFEPGRDNCPGKMIYSFDKRFIDSPRLLGDFASGLFEYRGRKDLNEVTLQALADLLADDYGRTLHAPLPKLYCDGATVALSSVLFERRHLVNGVLHPQVLPVLASPWEQGIMVLPARFWPASFCEAMQRHLNEAVEIESFG</sequence>
<dbReference type="Proteomes" id="UP000600865">
    <property type="component" value="Unassembled WGS sequence"/>
</dbReference>
<comment type="caution">
    <text evidence="1">The sequence shown here is derived from an EMBL/GenBank/DDBJ whole genome shotgun (WGS) entry which is preliminary data.</text>
</comment>
<accession>A0A918KPH5</accession>
<proteinExistence type="predicted"/>
<dbReference type="EMBL" id="BMYV01000002">
    <property type="protein sequence ID" value="GGX71506.1"/>
    <property type="molecule type" value="Genomic_DNA"/>
</dbReference>
<keyword evidence="2" id="KW-1185">Reference proteome</keyword>
<evidence type="ECO:0000313" key="2">
    <source>
        <dbReference type="Proteomes" id="UP000600865"/>
    </source>
</evidence>